<evidence type="ECO:0000256" key="1">
    <source>
        <dbReference type="ARBA" id="ARBA00001917"/>
    </source>
</evidence>
<dbReference type="SUPFAM" id="SSF51395">
    <property type="entry name" value="FMN-linked oxidoreductases"/>
    <property type="match status" value="1"/>
</dbReference>
<accession>A0ABW8FIC7</accession>
<keyword evidence="4" id="KW-0560">Oxidoreductase</keyword>
<dbReference type="PROSITE" id="PS51349">
    <property type="entry name" value="FMN_HYDROXY_ACID_DH_2"/>
    <property type="match status" value="1"/>
</dbReference>
<dbReference type="PANTHER" id="PTHR10578">
    <property type="entry name" value="S -2-HYDROXY-ACID OXIDASE-RELATED"/>
    <property type="match status" value="1"/>
</dbReference>
<evidence type="ECO:0000313" key="6">
    <source>
        <dbReference type="EMBL" id="MFJ4081762.1"/>
    </source>
</evidence>
<dbReference type="RefSeq" id="WP_402073631.1">
    <property type="nucleotide sequence ID" value="NZ_JBIVGG010000010.1"/>
</dbReference>
<dbReference type="InterPro" id="IPR000262">
    <property type="entry name" value="FMN-dep_DH"/>
</dbReference>
<keyword evidence="7" id="KW-1185">Reference proteome</keyword>
<feature type="domain" description="FMN hydroxy acid dehydrogenase" evidence="5">
    <location>
        <begin position="7"/>
        <end position="111"/>
    </location>
</feature>
<keyword evidence="2" id="KW-0285">Flavoprotein</keyword>
<keyword evidence="3" id="KW-0288">FMN</keyword>
<gene>
    <name evidence="6" type="ORF">ACIP2Z_22745</name>
</gene>
<organism evidence="6 7">
    <name type="scientific">Streptomyces iakyrus</name>
    <dbReference type="NCBI Taxonomy" id="68219"/>
    <lineage>
        <taxon>Bacteria</taxon>
        <taxon>Bacillati</taxon>
        <taxon>Actinomycetota</taxon>
        <taxon>Actinomycetes</taxon>
        <taxon>Kitasatosporales</taxon>
        <taxon>Streptomycetaceae</taxon>
        <taxon>Streptomyces</taxon>
    </lineage>
</organism>
<reference evidence="6 7" key="1">
    <citation type="submission" date="2024-10" db="EMBL/GenBank/DDBJ databases">
        <title>The Natural Products Discovery Center: Release of the First 8490 Sequenced Strains for Exploring Actinobacteria Biosynthetic Diversity.</title>
        <authorList>
            <person name="Kalkreuter E."/>
            <person name="Kautsar S.A."/>
            <person name="Yang D."/>
            <person name="Bader C.D."/>
            <person name="Teijaro C.N."/>
            <person name="Fluegel L."/>
            <person name="Davis C.M."/>
            <person name="Simpson J.R."/>
            <person name="Lauterbach L."/>
            <person name="Steele A.D."/>
            <person name="Gui C."/>
            <person name="Meng S."/>
            <person name="Li G."/>
            <person name="Viehrig K."/>
            <person name="Ye F."/>
            <person name="Su P."/>
            <person name="Kiefer A.F."/>
            <person name="Nichols A."/>
            <person name="Cepeda A.J."/>
            <person name="Yan W."/>
            <person name="Fan B."/>
            <person name="Jiang Y."/>
            <person name="Adhikari A."/>
            <person name="Zheng C.-J."/>
            <person name="Schuster L."/>
            <person name="Cowan T.M."/>
            <person name="Smanski M.J."/>
            <person name="Chevrette M.G."/>
            <person name="De Carvalho L.P.S."/>
            <person name="Shen B."/>
        </authorList>
    </citation>
    <scope>NUCLEOTIDE SEQUENCE [LARGE SCALE GENOMIC DNA]</scope>
    <source>
        <strain evidence="6 7">NPDC089932</strain>
    </source>
</reference>
<evidence type="ECO:0000256" key="4">
    <source>
        <dbReference type="ARBA" id="ARBA00023002"/>
    </source>
</evidence>
<dbReference type="Gene3D" id="3.20.20.70">
    <property type="entry name" value="Aldolase class I"/>
    <property type="match status" value="1"/>
</dbReference>
<evidence type="ECO:0000259" key="5">
    <source>
        <dbReference type="PROSITE" id="PS51349"/>
    </source>
</evidence>
<evidence type="ECO:0000256" key="2">
    <source>
        <dbReference type="ARBA" id="ARBA00022630"/>
    </source>
</evidence>
<comment type="caution">
    <text evidence="6">The sequence shown here is derived from an EMBL/GenBank/DDBJ whole genome shotgun (WGS) entry which is preliminary data.</text>
</comment>
<evidence type="ECO:0000313" key="7">
    <source>
        <dbReference type="Proteomes" id="UP001617511"/>
    </source>
</evidence>
<name>A0ABW8FIC7_9ACTN</name>
<dbReference type="EMBL" id="JBIVGG010000010">
    <property type="protein sequence ID" value="MFJ4081762.1"/>
    <property type="molecule type" value="Genomic_DNA"/>
</dbReference>
<evidence type="ECO:0000256" key="3">
    <source>
        <dbReference type="ARBA" id="ARBA00022643"/>
    </source>
</evidence>
<comment type="cofactor">
    <cofactor evidence="1">
        <name>FMN</name>
        <dbReference type="ChEBI" id="CHEBI:58210"/>
    </cofactor>
</comment>
<dbReference type="Proteomes" id="UP001617511">
    <property type="component" value="Unassembled WGS sequence"/>
</dbReference>
<dbReference type="InterPro" id="IPR037396">
    <property type="entry name" value="FMN_HAD"/>
</dbReference>
<protein>
    <submittedName>
        <fullName evidence="6">Alpha-hydroxy-acid oxidizing protein</fullName>
    </submittedName>
</protein>
<sequence length="111" mass="11955">MTSAATRRLREPLTLDDFAEHARRELPPGAWDFIAGGAGREHTLAAHEAVFGAVRLRPRALPGIEQPDTSVEVLGGSGWAAPVEITPVACHSLRRPERGGRRRSATGAARR</sequence>
<dbReference type="PANTHER" id="PTHR10578:SF107">
    <property type="entry name" value="2-HYDROXYACID OXIDASE 1"/>
    <property type="match status" value="1"/>
</dbReference>
<dbReference type="Pfam" id="PF01070">
    <property type="entry name" value="FMN_dh"/>
    <property type="match status" value="1"/>
</dbReference>
<proteinExistence type="predicted"/>
<dbReference type="InterPro" id="IPR013785">
    <property type="entry name" value="Aldolase_TIM"/>
</dbReference>